<dbReference type="Proteomes" id="UP000887565">
    <property type="component" value="Unplaced"/>
</dbReference>
<organism evidence="1 2">
    <name type="scientific">Romanomermis culicivorax</name>
    <name type="common">Nematode worm</name>
    <dbReference type="NCBI Taxonomy" id="13658"/>
    <lineage>
        <taxon>Eukaryota</taxon>
        <taxon>Metazoa</taxon>
        <taxon>Ecdysozoa</taxon>
        <taxon>Nematoda</taxon>
        <taxon>Enoplea</taxon>
        <taxon>Dorylaimia</taxon>
        <taxon>Mermithida</taxon>
        <taxon>Mermithoidea</taxon>
        <taxon>Mermithidae</taxon>
        <taxon>Romanomermis</taxon>
    </lineage>
</organism>
<proteinExistence type="predicted"/>
<dbReference type="AlphaFoldDB" id="A0A915IUZ7"/>
<dbReference type="WBParaSite" id="nRc.2.0.1.t18019-RA">
    <property type="protein sequence ID" value="nRc.2.0.1.t18019-RA"/>
    <property type="gene ID" value="nRc.2.0.1.g18019"/>
</dbReference>
<accession>A0A915IUZ7</accession>
<sequence>MATSSIVETDNSFGQPQDCQDNTSFLISNCNVRRLVRSTDIFNYFTSLFHLPHTAIEEPMFLAPENTKVFNKAVNLLKFRGKEKIRAAVWACACLFMKLLRLGRIPQNFARFHYQAHAYATMKLQREFNARQEGLGNNFHAM</sequence>
<evidence type="ECO:0000313" key="2">
    <source>
        <dbReference type="WBParaSite" id="nRc.2.0.1.t18019-RA"/>
    </source>
</evidence>
<keyword evidence="1" id="KW-1185">Reference proteome</keyword>
<evidence type="ECO:0000313" key="1">
    <source>
        <dbReference type="Proteomes" id="UP000887565"/>
    </source>
</evidence>
<name>A0A915IUZ7_ROMCU</name>
<reference evidence="2" key="1">
    <citation type="submission" date="2022-11" db="UniProtKB">
        <authorList>
            <consortium name="WormBaseParasite"/>
        </authorList>
    </citation>
    <scope>IDENTIFICATION</scope>
</reference>
<protein>
    <submittedName>
        <fullName evidence="2">Uncharacterized protein</fullName>
    </submittedName>
</protein>